<sequence length="208" mass="23978">MLIDLRKELAKIPEFTDVGEIPNAQHFSQYCAEIPLDPVGKYRQADIRANLATNWRTLFDIPHQFHDPIRMAKADFEKNFKPATHLDVHISQGIVQPEDWFRVPTGIHIDLSAQDYPFTQTDYCLAEYIVSDSLCTKFYKQGFNLPDELVEGAPINESLSNIFRQQAKEENVYKVAPYHMARFGPLAVHDSQTSSVPTQRTMMLLRFF</sequence>
<evidence type="ECO:0000313" key="1">
    <source>
        <dbReference type="EMBL" id="PZQ43949.1"/>
    </source>
</evidence>
<accession>A0A2W5MUS3</accession>
<gene>
    <name evidence="1" type="ORF">DI551_11110</name>
</gene>
<dbReference type="AlphaFoldDB" id="A0A2W5MUS3"/>
<evidence type="ECO:0000313" key="2">
    <source>
        <dbReference type="Proteomes" id="UP000249417"/>
    </source>
</evidence>
<comment type="caution">
    <text evidence="1">The sequence shown here is derived from an EMBL/GenBank/DDBJ whole genome shotgun (WGS) entry which is preliminary data.</text>
</comment>
<dbReference type="EMBL" id="QFQB01000119">
    <property type="protein sequence ID" value="PZQ43949.1"/>
    <property type="molecule type" value="Genomic_DNA"/>
</dbReference>
<organism evidence="1 2">
    <name type="scientific">Micavibrio aeruginosavorus</name>
    <dbReference type="NCBI Taxonomy" id="349221"/>
    <lineage>
        <taxon>Bacteria</taxon>
        <taxon>Pseudomonadati</taxon>
        <taxon>Bdellovibrionota</taxon>
        <taxon>Bdellovibrionia</taxon>
        <taxon>Bdellovibrionales</taxon>
        <taxon>Pseudobdellovibrionaceae</taxon>
        <taxon>Micavibrio</taxon>
    </lineage>
</organism>
<proteinExistence type="predicted"/>
<dbReference type="Proteomes" id="UP000249417">
    <property type="component" value="Unassembled WGS sequence"/>
</dbReference>
<reference evidence="1 2" key="1">
    <citation type="submission" date="2017-08" db="EMBL/GenBank/DDBJ databases">
        <title>Infants hospitalized years apart are colonized by the same room-sourced microbial strains.</title>
        <authorList>
            <person name="Brooks B."/>
            <person name="Olm M.R."/>
            <person name="Firek B.A."/>
            <person name="Baker R."/>
            <person name="Thomas B.C."/>
            <person name="Morowitz M.J."/>
            <person name="Banfield J.F."/>
        </authorList>
    </citation>
    <scope>NUCLEOTIDE SEQUENCE [LARGE SCALE GENOMIC DNA]</scope>
    <source>
        <strain evidence="1">S2_005_002_R2_29</strain>
    </source>
</reference>
<protein>
    <submittedName>
        <fullName evidence="1">Uncharacterized protein</fullName>
    </submittedName>
</protein>
<name>A0A2W5MUS3_9BACT</name>